<comment type="caution">
    <text evidence="3">The sequence shown here is derived from an EMBL/GenBank/DDBJ whole genome shotgun (WGS) entry which is preliminary data.</text>
</comment>
<dbReference type="AlphaFoldDB" id="A0A4S2HFI5"/>
<protein>
    <recommendedName>
        <fullName evidence="2">SHOCT domain-containing protein</fullName>
    </recommendedName>
</protein>
<dbReference type="RefSeq" id="WP_135944012.1">
    <property type="nucleotide sequence ID" value="NZ_BMEI01000001.1"/>
</dbReference>
<evidence type="ECO:0000256" key="1">
    <source>
        <dbReference type="SAM" id="Phobius"/>
    </source>
</evidence>
<feature type="domain" description="SHOCT" evidence="2">
    <location>
        <begin position="47"/>
        <end position="71"/>
    </location>
</feature>
<keyword evidence="1" id="KW-1133">Transmembrane helix</keyword>
<dbReference type="Proteomes" id="UP000305451">
    <property type="component" value="Unassembled WGS sequence"/>
</dbReference>
<reference evidence="3 4" key="1">
    <citation type="journal article" date="2013" name="Int. J. Syst. Evol. Microbiol.">
        <title>Marinicauda pacifica gen. nov., sp. nov., a prosthecate alphaproteobacterium of the family Hyphomonadaceae isolated from deep seawater.</title>
        <authorList>
            <person name="Zhang X.Y."/>
            <person name="Li G.W."/>
            <person name="Wang C.S."/>
            <person name="Zhang Y.J."/>
            <person name="Xu X.W."/>
            <person name="Li H."/>
            <person name="Liu A."/>
            <person name="Liu C."/>
            <person name="Xie B.B."/>
            <person name="Qin Q.L."/>
            <person name="Xu Z."/>
            <person name="Chen X.L."/>
            <person name="Zhou B.C."/>
            <person name="Zhang Y.Z."/>
        </authorList>
    </citation>
    <scope>NUCLEOTIDE SEQUENCE [LARGE SCALE GENOMIC DNA]</scope>
    <source>
        <strain evidence="3 4">P-1 km-3</strain>
    </source>
</reference>
<accession>A0A4S2HFI5</accession>
<proteinExistence type="predicted"/>
<evidence type="ECO:0000313" key="3">
    <source>
        <dbReference type="EMBL" id="TGY94816.1"/>
    </source>
</evidence>
<organism evidence="3 4">
    <name type="scientific">Marinicauda pacifica</name>
    <dbReference type="NCBI Taxonomy" id="1133559"/>
    <lineage>
        <taxon>Bacteria</taxon>
        <taxon>Pseudomonadati</taxon>
        <taxon>Pseudomonadota</taxon>
        <taxon>Alphaproteobacteria</taxon>
        <taxon>Maricaulales</taxon>
        <taxon>Maricaulaceae</taxon>
        <taxon>Marinicauda</taxon>
    </lineage>
</organism>
<evidence type="ECO:0000259" key="2">
    <source>
        <dbReference type="Pfam" id="PF09851"/>
    </source>
</evidence>
<feature type="transmembrane region" description="Helical" evidence="1">
    <location>
        <begin position="12"/>
        <end position="34"/>
    </location>
</feature>
<dbReference type="OrthoDB" id="1123500at2"/>
<dbReference type="EMBL" id="SRXV01000001">
    <property type="protein sequence ID" value="TGY94816.1"/>
    <property type="molecule type" value="Genomic_DNA"/>
</dbReference>
<dbReference type="Pfam" id="PF09851">
    <property type="entry name" value="SHOCT"/>
    <property type="match status" value="1"/>
</dbReference>
<keyword evidence="1" id="KW-0812">Transmembrane</keyword>
<gene>
    <name evidence="3" type="ORF">E5162_06020</name>
</gene>
<sequence>MMNGWGHGMFGGLWMILVWGVIIGLPALLVWFAVRRGGGSERQANPREILEKRYARGEIDEEEFERRKRNLD</sequence>
<name>A0A4S2HFI5_9PROT</name>
<dbReference type="InterPro" id="IPR018649">
    <property type="entry name" value="SHOCT"/>
</dbReference>
<evidence type="ECO:0000313" key="4">
    <source>
        <dbReference type="Proteomes" id="UP000305451"/>
    </source>
</evidence>
<keyword evidence="1" id="KW-0472">Membrane</keyword>
<keyword evidence="4" id="KW-1185">Reference proteome</keyword>